<dbReference type="EMBL" id="AAZO01004050">
    <property type="status" value="NOT_ANNOTATED_CDS"/>
    <property type="molecule type" value="Genomic_DNA"/>
</dbReference>
<dbReference type="RefSeq" id="XP_002427839.1">
    <property type="nucleotide sequence ID" value="XM_002427794.1"/>
</dbReference>
<dbReference type="KEGG" id="phu:Phum_PHUM348120"/>
<dbReference type="EnsemblMetazoa" id="PHUM348120-RA">
    <property type="protein sequence ID" value="PHUM348120-PA"/>
    <property type="gene ID" value="PHUM348120"/>
</dbReference>
<dbReference type="Proteomes" id="UP000009046">
    <property type="component" value="Unassembled WGS sequence"/>
</dbReference>
<evidence type="ECO:0000313" key="1">
    <source>
        <dbReference type="EMBL" id="EEB15101.1"/>
    </source>
</evidence>
<dbReference type="CTD" id="8231926"/>
<dbReference type="OrthoDB" id="6627897at2759"/>
<dbReference type="AlphaFoldDB" id="E0VNZ5"/>
<accession>E0VNZ5</accession>
<sequence>MNKKRLKIEWNTFTRCLINKADNNLFYSKLLRYHVWPIEIFISNKGNQHKSAKSEKKSKSVATSGTTVNFEHFIGFLNISALLYPGGN</sequence>
<dbReference type="HOGENOM" id="CLU_2471761_0_0_1"/>
<reference evidence="2" key="3">
    <citation type="submission" date="2020-05" db="UniProtKB">
        <authorList>
            <consortium name="EnsemblMetazoa"/>
        </authorList>
    </citation>
    <scope>IDENTIFICATION</scope>
    <source>
        <strain evidence="2">USDA</strain>
    </source>
</reference>
<evidence type="ECO:0000313" key="2">
    <source>
        <dbReference type="EnsemblMetazoa" id="PHUM348120-PA"/>
    </source>
</evidence>
<reference evidence="1" key="2">
    <citation type="submission" date="2007-04" db="EMBL/GenBank/DDBJ databases">
        <title>The genome of the human body louse.</title>
        <authorList>
            <consortium name="The Human Body Louse Genome Consortium"/>
            <person name="Kirkness E."/>
            <person name="Walenz B."/>
            <person name="Hass B."/>
            <person name="Bruggner R."/>
            <person name="Strausberg R."/>
        </authorList>
    </citation>
    <scope>NUCLEOTIDE SEQUENCE</scope>
    <source>
        <strain evidence="1">USDA</strain>
    </source>
</reference>
<dbReference type="EMBL" id="DS235354">
    <property type="protein sequence ID" value="EEB15101.1"/>
    <property type="molecule type" value="Genomic_DNA"/>
</dbReference>
<reference evidence="1" key="1">
    <citation type="submission" date="2007-04" db="EMBL/GenBank/DDBJ databases">
        <title>Annotation of Pediculus humanus corporis strain USDA.</title>
        <authorList>
            <person name="Kirkness E."/>
            <person name="Hannick L."/>
            <person name="Hass B."/>
            <person name="Bruggner R."/>
            <person name="Lawson D."/>
            <person name="Bidwell S."/>
            <person name="Joardar V."/>
            <person name="Caler E."/>
            <person name="Walenz B."/>
            <person name="Inman J."/>
            <person name="Schobel S."/>
            <person name="Galinsky K."/>
            <person name="Amedeo P."/>
            <person name="Strausberg R."/>
        </authorList>
    </citation>
    <scope>NUCLEOTIDE SEQUENCE</scope>
    <source>
        <strain evidence="1">USDA</strain>
    </source>
</reference>
<dbReference type="GeneID" id="8231926"/>
<gene>
    <name evidence="2" type="primary">8231926</name>
    <name evidence="1" type="ORF">Phum_PHUM348120</name>
</gene>
<organism>
    <name type="scientific">Pediculus humanus subsp. corporis</name>
    <name type="common">Body louse</name>
    <dbReference type="NCBI Taxonomy" id="121224"/>
    <lineage>
        <taxon>Eukaryota</taxon>
        <taxon>Metazoa</taxon>
        <taxon>Ecdysozoa</taxon>
        <taxon>Arthropoda</taxon>
        <taxon>Hexapoda</taxon>
        <taxon>Insecta</taxon>
        <taxon>Pterygota</taxon>
        <taxon>Neoptera</taxon>
        <taxon>Paraneoptera</taxon>
        <taxon>Psocodea</taxon>
        <taxon>Troctomorpha</taxon>
        <taxon>Phthiraptera</taxon>
        <taxon>Anoplura</taxon>
        <taxon>Pediculidae</taxon>
        <taxon>Pediculus</taxon>
    </lineage>
</organism>
<proteinExistence type="predicted"/>
<keyword evidence="3" id="KW-1185">Reference proteome</keyword>
<dbReference type="VEuPathDB" id="VectorBase:PHUM348120"/>
<protein>
    <submittedName>
        <fullName evidence="1 2">Uncharacterized protein</fullName>
    </submittedName>
</protein>
<name>E0VNZ5_PEDHC</name>
<dbReference type="InParanoid" id="E0VNZ5"/>
<evidence type="ECO:0000313" key="3">
    <source>
        <dbReference type="Proteomes" id="UP000009046"/>
    </source>
</evidence>